<dbReference type="Proteomes" id="UP000297403">
    <property type="component" value="Unassembled WGS sequence"/>
</dbReference>
<dbReference type="PANTHER" id="PTHR13767">
    <property type="entry name" value="TRNA-PSEUDOURIDINE SYNTHASE"/>
    <property type="match status" value="1"/>
</dbReference>
<proteinExistence type="inferred from homology"/>
<gene>
    <name evidence="5 9" type="primary">truB</name>
    <name evidence="9" type="ORF">E3O49_05240</name>
</gene>
<evidence type="ECO:0000256" key="1">
    <source>
        <dbReference type="ARBA" id="ARBA00000385"/>
    </source>
</evidence>
<dbReference type="InterPro" id="IPR015225">
    <property type="entry name" value="tRNA_psdUridine_synth_fam2_C"/>
</dbReference>
<dbReference type="InterPro" id="IPR020103">
    <property type="entry name" value="PsdUridine_synth_cat_dom_sf"/>
</dbReference>
<comment type="catalytic activity">
    <reaction evidence="1 5">
        <text>uridine(55) in tRNA = pseudouridine(55) in tRNA</text>
        <dbReference type="Rhea" id="RHEA:42532"/>
        <dbReference type="Rhea" id="RHEA-COMP:10101"/>
        <dbReference type="Rhea" id="RHEA-COMP:10102"/>
        <dbReference type="ChEBI" id="CHEBI:65314"/>
        <dbReference type="ChEBI" id="CHEBI:65315"/>
        <dbReference type="EC" id="5.4.99.25"/>
    </reaction>
</comment>
<evidence type="ECO:0000313" key="9">
    <source>
        <dbReference type="EMBL" id="TFC50209.1"/>
    </source>
</evidence>
<keyword evidence="3 5" id="KW-0819">tRNA processing</keyword>
<dbReference type="SUPFAM" id="SSF88697">
    <property type="entry name" value="PUA domain-like"/>
    <property type="match status" value="1"/>
</dbReference>
<evidence type="ECO:0000259" key="6">
    <source>
        <dbReference type="Pfam" id="PF01509"/>
    </source>
</evidence>
<dbReference type="Gene3D" id="3.30.2350.10">
    <property type="entry name" value="Pseudouridine synthase"/>
    <property type="match status" value="1"/>
</dbReference>
<dbReference type="Pfam" id="PF16198">
    <property type="entry name" value="TruB_C_2"/>
    <property type="match status" value="1"/>
</dbReference>
<evidence type="ECO:0000256" key="4">
    <source>
        <dbReference type="ARBA" id="ARBA00023235"/>
    </source>
</evidence>
<accession>A0AAQ2C7P2</accession>
<protein>
    <recommendedName>
        <fullName evidence="5">tRNA pseudouridine synthase B</fullName>
        <ecNumber evidence="5">5.4.99.25</ecNumber>
    </recommendedName>
    <alternativeName>
        <fullName evidence="5">tRNA pseudouridine(55) synthase</fullName>
        <shortName evidence="5">Psi55 synthase</shortName>
    </alternativeName>
    <alternativeName>
        <fullName evidence="5">tRNA pseudouridylate synthase</fullName>
    </alternativeName>
    <alternativeName>
        <fullName evidence="5">tRNA-uridine isomerase</fullName>
    </alternativeName>
</protein>
<dbReference type="InterPro" id="IPR032819">
    <property type="entry name" value="TruB_C"/>
</dbReference>
<evidence type="ECO:0000313" key="10">
    <source>
        <dbReference type="Proteomes" id="UP000297403"/>
    </source>
</evidence>
<evidence type="ECO:0000256" key="2">
    <source>
        <dbReference type="ARBA" id="ARBA00005642"/>
    </source>
</evidence>
<evidence type="ECO:0000256" key="5">
    <source>
        <dbReference type="HAMAP-Rule" id="MF_01080"/>
    </source>
</evidence>
<dbReference type="CDD" id="cd02573">
    <property type="entry name" value="PseudoU_synth_EcTruB"/>
    <property type="match status" value="1"/>
</dbReference>
<dbReference type="RefSeq" id="WP_134366071.1">
    <property type="nucleotide sequence ID" value="NZ_SOFY01000021.1"/>
</dbReference>
<dbReference type="InterPro" id="IPR036974">
    <property type="entry name" value="PUA_sf"/>
</dbReference>
<feature type="domain" description="tRNA pseudouridine synthase II TruB subfamily 2 C-terminal" evidence="7">
    <location>
        <begin position="253"/>
        <end position="309"/>
    </location>
</feature>
<dbReference type="AlphaFoldDB" id="A0AAQ2C7P2"/>
<dbReference type="InterPro" id="IPR015947">
    <property type="entry name" value="PUA-like_sf"/>
</dbReference>
<dbReference type="GO" id="GO:0003723">
    <property type="term" value="F:RNA binding"/>
    <property type="evidence" value="ECO:0007669"/>
    <property type="project" value="InterPro"/>
</dbReference>
<comment type="caution">
    <text evidence="9">The sequence shown here is derived from an EMBL/GenBank/DDBJ whole genome shotgun (WGS) entry which is preliminary data.</text>
</comment>
<sequence length="337" mass="34681">MPAEPARAPRAPRVRGTASGLVLIDKPQGWTSHDAVARTRRLAGTRKVGHAGTLDPMATGLLILGINSSTRLLTYIVGLDKEYLATIRLGSSTTTDDAEGEELGRASVDAVTALTPEAVAAGIAKLTGAISQQPSAVSAIKVDGKRAYARVRAGEEVDLPSRPVTVSAFELIDTAAADGHLDLTVRVECSSGTYIRALARDLGAGLGVGGHLTSLRRTRIGPFRIDAAQPLEELDVPAALIGPADAATRVLGRLDLTEQQAIDLGHGKQIQVDPADHVDGPVAAVAPDGRLVGLVEYRGDHAKSLINFPPDEIAAPAVATAATEPGAAGAGDHGDAS</sequence>
<dbReference type="InterPro" id="IPR014780">
    <property type="entry name" value="tRNA_psdUridine_synth_TruB"/>
</dbReference>
<dbReference type="InterPro" id="IPR002501">
    <property type="entry name" value="PsdUridine_synth_N"/>
</dbReference>
<dbReference type="Gene3D" id="2.30.130.10">
    <property type="entry name" value="PUA domain"/>
    <property type="match status" value="1"/>
</dbReference>
<comment type="similarity">
    <text evidence="2 5">Belongs to the pseudouridine synthase TruB family. Type 1 subfamily.</text>
</comment>
<comment type="function">
    <text evidence="5">Responsible for synthesis of pseudouridine from uracil-55 in the psi GC loop of transfer RNAs.</text>
</comment>
<feature type="domain" description="Pseudouridine synthase II N-terminal" evidence="6">
    <location>
        <begin position="40"/>
        <end position="195"/>
    </location>
</feature>
<dbReference type="Pfam" id="PF01509">
    <property type="entry name" value="TruB_N"/>
    <property type="match status" value="1"/>
</dbReference>
<dbReference type="EC" id="5.4.99.25" evidence="5"/>
<dbReference type="PANTHER" id="PTHR13767:SF2">
    <property type="entry name" value="PSEUDOURIDYLATE SYNTHASE TRUB1"/>
    <property type="match status" value="1"/>
</dbReference>
<dbReference type="NCBIfam" id="TIGR00431">
    <property type="entry name" value="TruB"/>
    <property type="match status" value="1"/>
</dbReference>
<dbReference type="Pfam" id="PF09142">
    <property type="entry name" value="TruB_C"/>
    <property type="match status" value="1"/>
</dbReference>
<dbReference type="HAMAP" id="MF_01080">
    <property type="entry name" value="TruB_bact"/>
    <property type="match status" value="1"/>
</dbReference>
<keyword evidence="10" id="KW-1185">Reference proteome</keyword>
<feature type="domain" description="tRNA pseudouridylate synthase B C-terminal" evidence="8">
    <location>
        <begin position="196"/>
        <end position="234"/>
    </location>
</feature>
<dbReference type="EMBL" id="SOFY01000021">
    <property type="protein sequence ID" value="TFC50209.1"/>
    <property type="molecule type" value="Genomic_DNA"/>
</dbReference>
<keyword evidence="4 5" id="KW-0413">Isomerase</keyword>
<name>A0AAQ2C7P2_9MICO</name>
<dbReference type="GO" id="GO:0031119">
    <property type="term" value="P:tRNA pseudouridine synthesis"/>
    <property type="evidence" value="ECO:0007669"/>
    <property type="project" value="UniProtKB-UniRule"/>
</dbReference>
<evidence type="ECO:0000259" key="8">
    <source>
        <dbReference type="Pfam" id="PF16198"/>
    </source>
</evidence>
<reference evidence="9 10" key="1">
    <citation type="submission" date="2019-03" db="EMBL/GenBank/DDBJ databases">
        <title>Genomics of glacier-inhabiting Cryobacterium strains.</title>
        <authorList>
            <person name="Liu Q."/>
            <person name="Xin Y.-H."/>
        </authorList>
    </citation>
    <scope>NUCLEOTIDE SEQUENCE [LARGE SCALE GENOMIC DNA]</scope>
    <source>
        <strain evidence="10">TMT1-22</strain>
    </source>
</reference>
<dbReference type="GO" id="GO:0160148">
    <property type="term" value="F:tRNA pseudouridine(55) synthase activity"/>
    <property type="evidence" value="ECO:0007669"/>
    <property type="project" value="UniProtKB-EC"/>
</dbReference>
<evidence type="ECO:0000259" key="7">
    <source>
        <dbReference type="Pfam" id="PF09142"/>
    </source>
</evidence>
<dbReference type="GO" id="GO:1990481">
    <property type="term" value="P:mRNA pseudouridine synthesis"/>
    <property type="evidence" value="ECO:0007669"/>
    <property type="project" value="TreeGrafter"/>
</dbReference>
<dbReference type="SUPFAM" id="SSF55120">
    <property type="entry name" value="Pseudouridine synthase"/>
    <property type="match status" value="1"/>
</dbReference>
<evidence type="ECO:0000256" key="3">
    <source>
        <dbReference type="ARBA" id="ARBA00022694"/>
    </source>
</evidence>
<organism evidence="9 10">
    <name type="scientific">Cryobacterium shii</name>
    <dbReference type="NCBI Taxonomy" id="1259235"/>
    <lineage>
        <taxon>Bacteria</taxon>
        <taxon>Bacillati</taxon>
        <taxon>Actinomycetota</taxon>
        <taxon>Actinomycetes</taxon>
        <taxon>Micrococcales</taxon>
        <taxon>Microbacteriaceae</taxon>
        <taxon>Cryobacterium</taxon>
    </lineage>
</organism>
<feature type="active site" description="Nucleophile" evidence="5">
    <location>
        <position position="55"/>
    </location>
</feature>